<reference evidence="2 3" key="1">
    <citation type="submission" date="2022-06" db="EMBL/GenBank/DDBJ databases">
        <title>Genomic Encyclopedia of Archaeal and Bacterial Type Strains, Phase II (KMG-II): from individual species to whole genera.</title>
        <authorList>
            <person name="Goeker M."/>
        </authorList>
    </citation>
    <scope>NUCLEOTIDE SEQUENCE [LARGE SCALE GENOMIC DNA]</scope>
    <source>
        <strain evidence="2 3">DSM 44255</strain>
    </source>
</reference>
<name>A0ABT1ILC3_9PSEU</name>
<dbReference type="Proteomes" id="UP001205185">
    <property type="component" value="Unassembled WGS sequence"/>
</dbReference>
<organism evidence="2 3">
    <name type="scientific">Actinokineospora diospyrosa</name>
    <dbReference type="NCBI Taxonomy" id="103728"/>
    <lineage>
        <taxon>Bacteria</taxon>
        <taxon>Bacillati</taxon>
        <taxon>Actinomycetota</taxon>
        <taxon>Actinomycetes</taxon>
        <taxon>Pseudonocardiales</taxon>
        <taxon>Pseudonocardiaceae</taxon>
        <taxon>Actinokineospora</taxon>
    </lineage>
</organism>
<gene>
    <name evidence="2" type="ORF">LV75_005986</name>
</gene>
<proteinExistence type="predicted"/>
<evidence type="ECO:0000313" key="2">
    <source>
        <dbReference type="EMBL" id="MCP2273457.1"/>
    </source>
</evidence>
<feature type="compositionally biased region" description="Low complexity" evidence="1">
    <location>
        <begin position="85"/>
        <end position="107"/>
    </location>
</feature>
<sequence>MPIRTNRGRAAVYRKLWGWPLRSPRHLGVAVFIAALVLTAAGIIVPKVVGTKGGNQVTAGGQSSVSATTTTRPGQVPDGGLGTQTTTSPLPTRLTSAPSPTTRPSAPREALDTVTKWAERWVDHPAGITTQDWLERLRPFTTEEYFGVMGSVDPANIKATRVTGEVRAEVSFAKSVDAVVPTDDKPLHVTVIDTGQGWKVAEYKQGSA</sequence>
<evidence type="ECO:0000256" key="1">
    <source>
        <dbReference type="SAM" id="MobiDB-lite"/>
    </source>
</evidence>
<evidence type="ECO:0000313" key="3">
    <source>
        <dbReference type="Proteomes" id="UP001205185"/>
    </source>
</evidence>
<feature type="region of interest" description="Disordered" evidence="1">
    <location>
        <begin position="51"/>
        <end position="109"/>
    </location>
</feature>
<keyword evidence="3" id="KW-1185">Reference proteome</keyword>
<comment type="caution">
    <text evidence="2">The sequence shown here is derived from an EMBL/GenBank/DDBJ whole genome shotgun (WGS) entry which is preliminary data.</text>
</comment>
<evidence type="ECO:0008006" key="4">
    <source>
        <dbReference type="Google" id="ProtNLM"/>
    </source>
</evidence>
<feature type="compositionally biased region" description="Polar residues" evidence="1">
    <location>
        <begin position="54"/>
        <end position="73"/>
    </location>
</feature>
<dbReference type="EMBL" id="JAMTCO010000016">
    <property type="protein sequence ID" value="MCP2273457.1"/>
    <property type="molecule type" value="Genomic_DNA"/>
</dbReference>
<dbReference type="RefSeq" id="WP_253890646.1">
    <property type="nucleotide sequence ID" value="NZ_BAAAVB010000003.1"/>
</dbReference>
<protein>
    <recommendedName>
        <fullName evidence="4">Mce-associated membrane protein</fullName>
    </recommendedName>
</protein>
<accession>A0ABT1ILC3</accession>